<proteinExistence type="predicted"/>
<keyword evidence="5" id="KW-0406">Ion transport</keyword>
<dbReference type="GO" id="GO:0035725">
    <property type="term" value="P:sodium ion transmembrane transport"/>
    <property type="evidence" value="ECO:0007669"/>
    <property type="project" value="TreeGrafter"/>
</dbReference>
<dbReference type="GeneID" id="7842330"/>
<dbReference type="Gene3D" id="2.60.120.10">
    <property type="entry name" value="Jelly Rolls"/>
    <property type="match status" value="1"/>
</dbReference>
<keyword evidence="4 8" id="KW-1133">Transmembrane helix</keyword>
<dbReference type="SUPFAM" id="SSF51206">
    <property type="entry name" value="cAMP-binding domain-like"/>
    <property type="match status" value="1"/>
</dbReference>
<comment type="subcellular location">
    <subcellularLocation>
        <location evidence="1">Membrane</location>
        <topology evidence="1">Multi-pass membrane protein</topology>
    </subcellularLocation>
</comment>
<dbReference type="InterPro" id="IPR018490">
    <property type="entry name" value="cNMP-bd_dom_sf"/>
</dbReference>
<evidence type="ECO:0000256" key="3">
    <source>
        <dbReference type="ARBA" id="ARBA00022692"/>
    </source>
</evidence>
<dbReference type="eggNOG" id="KOG0501">
    <property type="taxonomic scope" value="Eukaryota"/>
</dbReference>
<evidence type="ECO:0000313" key="10">
    <source>
        <dbReference type="EMBL" id="EAR98647.2"/>
    </source>
</evidence>
<keyword evidence="6 8" id="KW-0472">Membrane</keyword>
<keyword evidence="3 8" id="KW-0812">Transmembrane</keyword>
<dbReference type="AlphaFoldDB" id="Q23QD7"/>
<protein>
    <submittedName>
        <fullName evidence="10">Cation channel family protein</fullName>
    </submittedName>
</protein>
<dbReference type="InterPro" id="IPR014710">
    <property type="entry name" value="RmlC-like_jellyroll"/>
</dbReference>
<dbReference type="EMBL" id="GG662649">
    <property type="protein sequence ID" value="EAR98647.2"/>
    <property type="molecule type" value="Genomic_DNA"/>
</dbReference>
<dbReference type="GO" id="GO:0005249">
    <property type="term" value="F:voltage-gated potassium channel activity"/>
    <property type="evidence" value="ECO:0007669"/>
    <property type="project" value="TreeGrafter"/>
</dbReference>
<dbReference type="GO" id="GO:0098855">
    <property type="term" value="C:HCN channel complex"/>
    <property type="evidence" value="ECO:0007669"/>
    <property type="project" value="TreeGrafter"/>
</dbReference>
<dbReference type="InterPro" id="IPR005821">
    <property type="entry name" value="Ion_trans_dom"/>
</dbReference>
<dbReference type="PANTHER" id="PTHR45689">
    <property type="entry name" value="I[[H]] CHANNEL, ISOFORM E"/>
    <property type="match status" value="1"/>
</dbReference>
<evidence type="ECO:0000256" key="5">
    <source>
        <dbReference type="ARBA" id="ARBA00023065"/>
    </source>
</evidence>
<name>Q23QD7_TETTS</name>
<evidence type="ECO:0000313" key="11">
    <source>
        <dbReference type="Proteomes" id="UP000009168"/>
    </source>
</evidence>
<feature type="region of interest" description="Disordered" evidence="7">
    <location>
        <begin position="98"/>
        <end position="117"/>
    </location>
</feature>
<dbReference type="Gene3D" id="1.10.287.630">
    <property type="entry name" value="Helix hairpin bin"/>
    <property type="match status" value="1"/>
</dbReference>
<evidence type="ECO:0000256" key="8">
    <source>
        <dbReference type="SAM" id="Phobius"/>
    </source>
</evidence>
<dbReference type="InParanoid" id="Q23QD7"/>
<feature type="transmembrane region" description="Helical" evidence="8">
    <location>
        <begin position="243"/>
        <end position="265"/>
    </location>
</feature>
<evidence type="ECO:0000256" key="1">
    <source>
        <dbReference type="ARBA" id="ARBA00004141"/>
    </source>
</evidence>
<dbReference type="OrthoDB" id="421226at2759"/>
<dbReference type="GO" id="GO:0003254">
    <property type="term" value="P:regulation of membrane depolarization"/>
    <property type="evidence" value="ECO:0007669"/>
    <property type="project" value="TreeGrafter"/>
</dbReference>
<gene>
    <name evidence="10" type="ORF">TTHERM_00581460</name>
</gene>
<feature type="transmembrane region" description="Helical" evidence="8">
    <location>
        <begin position="454"/>
        <end position="478"/>
    </location>
</feature>
<reference evidence="11" key="1">
    <citation type="journal article" date="2006" name="PLoS Biol.">
        <title>Macronuclear genome sequence of the ciliate Tetrahymena thermophila, a model eukaryote.</title>
        <authorList>
            <person name="Eisen J.A."/>
            <person name="Coyne R.S."/>
            <person name="Wu M."/>
            <person name="Wu D."/>
            <person name="Thiagarajan M."/>
            <person name="Wortman J.R."/>
            <person name="Badger J.H."/>
            <person name="Ren Q."/>
            <person name="Amedeo P."/>
            <person name="Jones K.M."/>
            <person name="Tallon L.J."/>
            <person name="Delcher A.L."/>
            <person name="Salzberg S.L."/>
            <person name="Silva J.C."/>
            <person name="Haas B.J."/>
            <person name="Majoros W.H."/>
            <person name="Farzad M."/>
            <person name="Carlton J.M."/>
            <person name="Smith R.K. Jr."/>
            <person name="Garg J."/>
            <person name="Pearlman R.E."/>
            <person name="Karrer K.M."/>
            <person name="Sun L."/>
            <person name="Manning G."/>
            <person name="Elde N.C."/>
            <person name="Turkewitz A.P."/>
            <person name="Asai D.J."/>
            <person name="Wilkes D.E."/>
            <person name="Wang Y."/>
            <person name="Cai H."/>
            <person name="Collins K."/>
            <person name="Stewart B.A."/>
            <person name="Lee S.R."/>
            <person name="Wilamowska K."/>
            <person name="Weinberg Z."/>
            <person name="Ruzzo W.L."/>
            <person name="Wloga D."/>
            <person name="Gaertig J."/>
            <person name="Frankel J."/>
            <person name="Tsao C.-C."/>
            <person name="Gorovsky M.A."/>
            <person name="Keeling P.J."/>
            <person name="Waller R.F."/>
            <person name="Patron N.J."/>
            <person name="Cherry J.M."/>
            <person name="Stover N.A."/>
            <person name="Krieger C.J."/>
            <person name="del Toro C."/>
            <person name="Ryder H.F."/>
            <person name="Williamson S.C."/>
            <person name="Barbeau R.A."/>
            <person name="Hamilton E.P."/>
            <person name="Orias E."/>
        </authorList>
    </citation>
    <scope>NUCLEOTIDE SEQUENCE [LARGE SCALE GENOMIC DNA]</scope>
    <source>
        <strain evidence="11">SB210</strain>
    </source>
</reference>
<dbReference type="Pfam" id="PF00520">
    <property type="entry name" value="Ion_trans"/>
    <property type="match status" value="1"/>
</dbReference>
<evidence type="ECO:0000256" key="7">
    <source>
        <dbReference type="SAM" id="MobiDB-lite"/>
    </source>
</evidence>
<keyword evidence="11" id="KW-1185">Reference proteome</keyword>
<evidence type="ECO:0000259" key="9">
    <source>
        <dbReference type="PROSITE" id="PS50042"/>
    </source>
</evidence>
<dbReference type="KEGG" id="tet:TTHERM_00581460"/>
<dbReference type="PANTHER" id="PTHR45689:SF5">
    <property type="entry name" value="I[[H]] CHANNEL, ISOFORM E"/>
    <property type="match status" value="1"/>
</dbReference>
<feature type="transmembrane region" description="Helical" evidence="8">
    <location>
        <begin position="375"/>
        <end position="401"/>
    </location>
</feature>
<keyword evidence="2" id="KW-0813">Transport</keyword>
<feature type="transmembrane region" description="Helical" evidence="8">
    <location>
        <begin position="424"/>
        <end position="442"/>
    </location>
</feature>
<organism evidence="10 11">
    <name type="scientific">Tetrahymena thermophila (strain SB210)</name>
    <dbReference type="NCBI Taxonomy" id="312017"/>
    <lineage>
        <taxon>Eukaryota</taxon>
        <taxon>Sar</taxon>
        <taxon>Alveolata</taxon>
        <taxon>Ciliophora</taxon>
        <taxon>Intramacronucleata</taxon>
        <taxon>Oligohymenophorea</taxon>
        <taxon>Hymenostomatida</taxon>
        <taxon>Tetrahymenina</taxon>
        <taxon>Tetrahymenidae</taxon>
        <taxon>Tetrahymena</taxon>
    </lineage>
</organism>
<sequence>MNLNKYSSETTNSILDQNIKTKQANEKNQSIIHASQIQCDASNYVQNGTELQILENCGQIYQNSQRHIQMTSKIRMISQNSLNLQNLNENFSDLKVKNQDNNSSSLKRRNAKVSSSMHSIHLNNRAYQETKKNSNFQQNKQLHNKGSYHANSTSGALNLDLKLLQRIKKQIFYFHQLFTNSGRRAFFELKSIRKHIKDKSDIYEDKSNKFVHLFYKIREYLLVIQSLTKIFSFVPLINPDGIFHFFVSFFFCFYNTMFFIIYTLFGVFQAPQNICSVYEVITAIIWMLEIIIKLNTSIYVNRLNITSNRKLILVNYIKKRFLFDVIPLLLITAIIQNQQEEKYVFLKIFVLLKYKNIFVDFDQIQKYFVMTFQRYYIIQLVNLVVKLFLIGHIIACFYYIIGTIELEYLGEEKTWYGDSRADQIWWKLYLKALYWALTLMTTGSSEADTPLQHFYISFIMLSIFLIFAYLLNVIGVILEELDTKDLNKRKDLNIINEFMRQKKISNNLQKKVNNDIEYYYENNQKKFEEDTGQVLSKISKQLNDQLQEEYNKQILSHIPILKNNFSQEALAGIHHSFEETFYFPNQMVHLQQNDVSQDNSLIFIVQGKLEITKSRDQFQEEKQTKIFSSKKNGVVGAYHFFTGLNRDYNIKSLDFTKIIKIKRESFINSLSKFEKDFQIFCQIKDHLINDANFQDINYTCLFCNQKTHLETQCPFVFFNKQHCSLKQIFTKSKNQERKKVNRRFLTMNSRSNNAHIRDSLIAFIQDCSFEQEQEDQQDIENLCTYNFSLESSLNLAQNENNQIYANEMQEGEDINKIQSITFDQINEEEQKNKRSQKEMNKKKLKSSIFFKRETTKMDQLNSSPQIMSMNGRQKYFAETQKQSQNALNALNCSEKTNGESQRIPNIQVTPKKVVIQNSQFIYDEDDNGSLFETEKKNDMRRSKKNETQVKNENGNELKFQLTGKLINFKSNKILEPAEENFQWYLDKQQDYKYYYPNGNLKQALNKHFKYVKQKLKKLLKKSKKK</sequence>
<dbReference type="PROSITE" id="PS50042">
    <property type="entry name" value="CNMP_BINDING_3"/>
    <property type="match status" value="1"/>
</dbReference>
<dbReference type="SUPFAM" id="SSF81324">
    <property type="entry name" value="Voltage-gated potassium channels"/>
    <property type="match status" value="1"/>
</dbReference>
<dbReference type="CDD" id="cd00038">
    <property type="entry name" value="CAP_ED"/>
    <property type="match status" value="1"/>
</dbReference>
<dbReference type="HOGENOM" id="CLU_234768_0_0_1"/>
<evidence type="ECO:0000256" key="6">
    <source>
        <dbReference type="ARBA" id="ARBA00023136"/>
    </source>
</evidence>
<feature type="domain" description="Cyclic nucleotide-binding" evidence="9">
    <location>
        <begin position="599"/>
        <end position="666"/>
    </location>
</feature>
<feature type="transmembrane region" description="Helical" evidence="8">
    <location>
        <begin position="277"/>
        <end position="300"/>
    </location>
</feature>
<dbReference type="InterPro" id="IPR000595">
    <property type="entry name" value="cNMP-bd_dom"/>
</dbReference>
<accession>Q23QD7</accession>
<dbReference type="Gene3D" id="1.10.287.70">
    <property type="match status" value="1"/>
</dbReference>
<evidence type="ECO:0000256" key="4">
    <source>
        <dbReference type="ARBA" id="ARBA00022989"/>
    </source>
</evidence>
<dbReference type="Proteomes" id="UP000009168">
    <property type="component" value="Unassembled WGS sequence"/>
</dbReference>
<evidence type="ECO:0000256" key="2">
    <source>
        <dbReference type="ARBA" id="ARBA00022448"/>
    </source>
</evidence>
<dbReference type="RefSeq" id="XP_001018892.2">
    <property type="nucleotide sequence ID" value="XM_001018892.2"/>
</dbReference>
<dbReference type="InterPro" id="IPR051413">
    <property type="entry name" value="K/Na_HCN_channel"/>
</dbReference>